<comment type="catalytic activity">
    <reaction evidence="1 7">
        <text>L-glutamate = D-glutamate</text>
        <dbReference type="Rhea" id="RHEA:12813"/>
        <dbReference type="ChEBI" id="CHEBI:29985"/>
        <dbReference type="ChEBI" id="CHEBI:29986"/>
        <dbReference type="EC" id="5.1.1.3"/>
    </reaction>
</comment>
<dbReference type="AlphaFoldDB" id="E7G4V8"/>
<dbReference type="EMBL" id="ADHO01000219">
    <property type="protein sequence ID" value="EFX41575.1"/>
    <property type="molecule type" value="Genomic_DNA"/>
</dbReference>
<gene>
    <name evidence="7 8" type="primary">murI</name>
    <name evidence="8" type="ORF">HSUHS5_1033</name>
</gene>
<evidence type="ECO:0000256" key="7">
    <source>
        <dbReference type="HAMAP-Rule" id="MF_00258"/>
    </source>
</evidence>
<feature type="binding site" evidence="7">
    <location>
        <begin position="190"/>
        <end position="191"/>
    </location>
    <ligand>
        <name>substrate</name>
    </ligand>
</feature>
<keyword evidence="6 7" id="KW-0961">Cell wall biogenesis/degradation</keyword>
<feature type="binding site" evidence="7">
    <location>
        <begin position="48"/>
        <end position="49"/>
    </location>
    <ligand>
        <name>substrate</name>
    </ligand>
</feature>
<dbReference type="GO" id="GO:0009252">
    <property type="term" value="P:peptidoglycan biosynthetic process"/>
    <property type="evidence" value="ECO:0007669"/>
    <property type="project" value="UniProtKB-UniRule"/>
</dbReference>
<comment type="pathway">
    <text evidence="7">Cell wall biogenesis; peptidoglycan biosynthesis.</text>
</comment>
<dbReference type="Pfam" id="PF01177">
    <property type="entry name" value="Asp_Glu_race"/>
    <property type="match status" value="1"/>
</dbReference>
<keyword evidence="4 7" id="KW-0573">Peptidoglycan synthesis</keyword>
<dbReference type="InterPro" id="IPR004391">
    <property type="entry name" value="Glu_race"/>
</dbReference>
<feature type="active site" description="Proton donor/acceptor" evidence="7">
    <location>
        <position position="189"/>
    </location>
</feature>
<comment type="function">
    <text evidence="7">Provides the (R)-glutamate required for cell wall biosynthesis.</text>
</comment>
<comment type="caution">
    <text evidence="8">The sequence shown here is derived from an EMBL/GenBank/DDBJ whole genome shotgun (WGS) entry which is preliminary data.</text>
</comment>
<dbReference type="NCBIfam" id="TIGR00067">
    <property type="entry name" value="glut_race"/>
    <property type="match status" value="1"/>
</dbReference>
<evidence type="ECO:0000256" key="5">
    <source>
        <dbReference type="ARBA" id="ARBA00023235"/>
    </source>
</evidence>
<reference evidence="8 9" key="1">
    <citation type="journal article" date="2011" name="Vet. Res.">
        <title>Genome sequence of Helicobacter suis supports its role in gastric pathology.</title>
        <authorList>
            <person name="Vermoote M."/>
            <person name="Vandekerckhove T.T."/>
            <person name="Flahou B."/>
            <person name="Pasmans F."/>
            <person name="Smet A."/>
            <person name="De Groote D."/>
            <person name="Van Criekinge W."/>
            <person name="Ducatelle R."/>
            <person name="Haesebrouck F."/>
        </authorList>
    </citation>
    <scope>NUCLEOTIDE SEQUENCE [LARGE SCALE GENOMIC DNA]</scope>
    <source>
        <strain evidence="8 9">HS5</strain>
    </source>
</reference>
<protein>
    <recommendedName>
        <fullName evidence="2 7">Glutamate racemase</fullName>
        <ecNumber evidence="2 7">5.1.1.3</ecNumber>
    </recommendedName>
</protein>
<dbReference type="GO" id="GO:0071555">
    <property type="term" value="P:cell wall organization"/>
    <property type="evidence" value="ECO:0007669"/>
    <property type="project" value="UniProtKB-KW"/>
</dbReference>
<name>E7G4V8_9HELI</name>
<dbReference type="GO" id="GO:0008360">
    <property type="term" value="P:regulation of cell shape"/>
    <property type="evidence" value="ECO:0007669"/>
    <property type="project" value="UniProtKB-KW"/>
</dbReference>
<keyword evidence="5 7" id="KW-0413">Isomerase</keyword>
<comment type="similarity">
    <text evidence="7">Belongs to the aspartate/glutamate racemases family.</text>
</comment>
<feature type="active site" description="Proton donor/acceptor" evidence="7">
    <location>
        <position position="79"/>
    </location>
</feature>
<keyword evidence="3 7" id="KW-0133">Cell shape</keyword>
<dbReference type="InterPro" id="IPR001920">
    <property type="entry name" value="Asp/Glu_race"/>
</dbReference>
<dbReference type="Gene3D" id="3.40.50.1860">
    <property type="match status" value="2"/>
</dbReference>
<dbReference type="HAMAP" id="MF_00258">
    <property type="entry name" value="Glu_racemase"/>
    <property type="match status" value="1"/>
</dbReference>
<feature type="binding site" evidence="7">
    <location>
        <begin position="80"/>
        <end position="81"/>
    </location>
    <ligand>
        <name>substrate</name>
    </ligand>
</feature>
<dbReference type="EC" id="5.1.1.3" evidence="2 7"/>
<evidence type="ECO:0000256" key="6">
    <source>
        <dbReference type="ARBA" id="ARBA00023316"/>
    </source>
</evidence>
<dbReference type="SUPFAM" id="SSF53681">
    <property type="entry name" value="Aspartate/glutamate racemase"/>
    <property type="match status" value="2"/>
</dbReference>
<feature type="binding site" evidence="7">
    <location>
        <begin position="16"/>
        <end position="17"/>
    </location>
    <ligand>
        <name>substrate</name>
    </ligand>
</feature>
<dbReference type="InterPro" id="IPR015942">
    <property type="entry name" value="Asp/Glu/hydantoin_racemase"/>
</dbReference>
<dbReference type="InterPro" id="IPR033134">
    <property type="entry name" value="Asp/Glu_racemase_AS_2"/>
</dbReference>
<dbReference type="PANTHER" id="PTHR21198">
    <property type="entry name" value="GLUTAMATE RACEMASE"/>
    <property type="match status" value="1"/>
</dbReference>
<proteinExistence type="inferred from homology"/>
<dbReference type="PROSITE" id="PS00924">
    <property type="entry name" value="ASP_GLU_RACEMASE_2"/>
    <property type="match status" value="1"/>
</dbReference>
<evidence type="ECO:0000313" key="8">
    <source>
        <dbReference type="EMBL" id="EFX41575.1"/>
    </source>
</evidence>
<dbReference type="PANTHER" id="PTHR21198:SF2">
    <property type="entry name" value="GLUTAMATE RACEMASE"/>
    <property type="match status" value="1"/>
</dbReference>
<evidence type="ECO:0000256" key="2">
    <source>
        <dbReference type="ARBA" id="ARBA00013090"/>
    </source>
</evidence>
<dbReference type="Proteomes" id="UP000054093">
    <property type="component" value="Unassembled WGS sequence"/>
</dbReference>
<dbReference type="GO" id="GO:0008881">
    <property type="term" value="F:glutamate racemase activity"/>
    <property type="evidence" value="ECO:0007669"/>
    <property type="project" value="UniProtKB-UniRule"/>
</dbReference>
<evidence type="ECO:0000256" key="3">
    <source>
        <dbReference type="ARBA" id="ARBA00022960"/>
    </source>
</evidence>
<evidence type="ECO:0000256" key="1">
    <source>
        <dbReference type="ARBA" id="ARBA00001602"/>
    </source>
</evidence>
<evidence type="ECO:0000256" key="4">
    <source>
        <dbReference type="ARBA" id="ARBA00022984"/>
    </source>
</evidence>
<organism evidence="8 9">
    <name type="scientific">Helicobacter suis HS5</name>
    <dbReference type="NCBI Taxonomy" id="710394"/>
    <lineage>
        <taxon>Bacteria</taxon>
        <taxon>Pseudomonadati</taxon>
        <taxon>Campylobacterota</taxon>
        <taxon>Epsilonproteobacteria</taxon>
        <taxon>Campylobacterales</taxon>
        <taxon>Helicobacteraceae</taxon>
        <taxon>Helicobacter</taxon>
    </lineage>
</organism>
<dbReference type="UniPathway" id="UPA00219"/>
<accession>E7G4V8</accession>
<sequence>MFKAHAGGVLRVGVFDSGVGGLSVLESLLKARLFEHIIYYGDTARVPYGPKDPATIQKFSLEALDFFKPYQIDMLIVACNSVSAWALPQMRNQSKMPIVGVIEAGVLSVLKKTSQEQPILILGTKATIASNRYAKELGAHGYKNVQSLATGLFVPLIEEGVLEGPLLEACMVHYFKDLKCAPSVVVLGCTHFPWIVSSLKGYFLERFKTPCEFVHSGEAIVEYLQEKYNLLSRNQESNLELFASGDVSLLKQLAHSLRSK</sequence>
<evidence type="ECO:0000313" key="9">
    <source>
        <dbReference type="Proteomes" id="UP000054093"/>
    </source>
</evidence>